<dbReference type="AlphaFoldDB" id="A0AA37QCS5"/>
<dbReference type="PANTHER" id="PTHR33445:SF1">
    <property type="entry name" value="ATP SYNTHASE SUBUNIT B"/>
    <property type="match status" value="1"/>
</dbReference>
<keyword evidence="17" id="KW-0175">Coiled coil</keyword>
<feature type="coiled-coil region" evidence="17">
    <location>
        <begin position="81"/>
        <end position="159"/>
    </location>
</feature>
<evidence type="ECO:0000256" key="6">
    <source>
        <dbReference type="ARBA" id="ARBA00022781"/>
    </source>
</evidence>
<dbReference type="Pfam" id="PF00430">
    <property type="entry name" value="ATP-synt_B"/>
    <property type="match status" value="1"/>
</dbReference>
<evidence type="ECO:0000256" key="14">
    <source>
        <dbReference type="ARBA" id="ARBA00037847"/>
    </source>
</evidence>
<feature type="chain" id="PRO_5041225776" description="ATP synthase subunit b" evidence="18">
    <location>
        <begin position="28"/>
        <end position="207"/>
    </location>
</feature>
<evidence type="ECO:0000256" key="11">
    <source>
        <dbReference type="ARBA" id="ARBA00025198"/>
    </source>
</evidence>
<keyword evidence="7 15" id="KW-1133">Transmembrane helix</keyword>
<reference evidence="19" key="1">
    <citation type="submission" date="2022-08" db="EMBL/GenBank/DDBJ databases">
        <title>Draft genome sequencing of Roseisolibacter agri AW1220.</title>
        <authorList>
            <person name="Tobiishi Y."/>
            <person name="Tonouchi A."/>
        </authorList>
    </citation>
    <scope>NUCLEOTIDE SEQUENCE</scope>
    <source>
        <strain evidence="19">AW1220</strain>
    </source>
</reference>
<keyword evidence="5 15" id="KW-0812">Transmembrane</keyword>
<dbReference type="InterPro" id="IPR005864">
    <property type="entry name" value="ATP_synth_F0_bsu_bac"/>
</dbReference>
<evidence type="ECO:0000256" key="15">
    <source>
        <dbReference type="HAMAP-Rule" id="MF_01398"/>
    </source>
</evidence>
<comment type="function">
    <text evidence="12">Component of the F(0) channel, it forms part of the peripheral stalk, linking F(1) to F(0). The b'-subunit is a diverged and duplicated form of b found in plants and photosynthetic bacteria.</text>
</comment>
<evidence type="ECO:0000313" key="20">
    <source>
        <dbReference type="Proteomes" id="UP001161325"/>
    </source>
</evidence>
<dbReference type="NCBIfam" id="TIGR01144">
    <property type="entry name" value="ATP_synt_b"/>
    <property type="match status" value="1"/>
</dbReference>
<dbReference type="RefSeq" id="WP_284352360.1">
    <property type="nucleotide sequence ID" value="NZ_BRXS01000007.1"/>
</dbReference>
<dbReference type="GO" id="GO:0045259">
    <property type="term" value="C:proton-transporting ATP synthase complex"/>
    <property type="evidence" value="ECO:0007669"/>
    <property type="project" value="UniProtKB-KW"/>
</dbReference>
<keyword evidence="3 15" id="KW-1003">Cell membrane</keyword>
<dbReference type="GO" id="GO:0046961">
    <property type="term" value="F:proton-transporting ATPase activity, rotational mechanism"/>
    <property type="evidence" value="ECO:0007669"/>
    <property type="project" value="TreeGrafter"/>
</dbReference>
<evidence type="ECO:0000256" key="4">
    <source>
        <dbReference type="ARBA" id="ARBA00022547"/>
    </source>
</evidence>
<dbReference type="PANTHER" id="PTHR33445">
    <property type="entry name" value="ATP SYNTHASE SUBUNIT B', CHLOROPLASTIC"/>
    <property type="match status" value="1"/>
</dbReference>
<keyword evidence="10 15" id="KW-0066">ATP synthesis</keyword>
<sequence length="207" mass="22417">MRTPLRSLSRPLALAALSAVAARPALAQEAEHGAAGAAAGGGLLDPHAGLMVWTLLIFAVLLFILTKFAFKPLTAAVEAREKALEDAIAGAKRDREEAQRLLAEQRAQLEGSRGEAQKLIADARAAGEKMRADLLEQTRQQQAELLDRARRDIDAERERAIADLRREAVDLALAGASKVIERNLDDASNRQLVEQFLSTIPTNGARR</sequence>
<evidence type="ECO:0000256" key="18">
    <source>
        <dbReference type="SAM" id="SignalP"/>
    </source>
</evidence>
<evidence type="ECO:0000256" key="17">
    <source>
        <dbReference type="SAM" id="Coils"/>
    </source>
</evidence>
<feature type="transmembrane region" description="Helical" evidence="15">
    <location>
        <begin position="51"/>
        <end position="70"/>
    </location>
</feature>
<comment type="subunit">
    <text evidence="13">F-type ATPases have 2 components, F(1) - the catalytic core - and F(0) - the membrane proton channel. F(1) has five subunits: alpha(3), beta(3), gamma(1), delta(1), epsilon(1). F(0) has four main subunits: a(1), b(2) and c(10-14). The alpha and beta chains form an alternating ring which encloses part of the gamma chain. F(1) is attached to F(0) by a central stalk formed by the gamma and epsilon chains, while a peripheral stalk is formed by the delta and b chains.</text>
</comment>
<evidence type="ECO:0000256" key="13">
    <source>
        <dbReference type="ARBA" id="ARBA00026054"/>
    </source>
</evidence>
<keyword evidence="4 15" id="KW-0138">CF(0)</keyword>
<name>A0AA37QCS5_9BACT</name>
<comment type="similarity">
    <text evidence="1 15 16">Belongs to the ATPase B chain family.</text>
</comment>
<dbReference type="HAMAP" id="MF_01398">
    <property type="entry name" value="ATP_synth_b_bprime"/>
    <property type="match status" value="1"/>
</dbReference>
<comment type="caution">
    <text evidence="19">The sequence shown here is derived from an EMBL/GenBank/DDBJ whole genome shotgun (WGS) entry which is preliminary data.</text>
</comment>
<evidence type="ECO:0000256" key="5">
    <source>
        <dbReference type="ARBA" id="ARBA00022692"/>
    </source>
</evidence>
<dbReference type="CDD" id="cd06503">
    <property type="entry name" value="ATP-synt_Fo_b"/>
    <property type="match status" value="1"/>
</dbReference>
<evidence type="ECO:0000256" key="8">
    <source>
        <dbReference type="ARBA" id="ARBA00023065"/>
    </source>
</evidence>
<comment type="subcellular location">
    <subcellularLocation>
        <location evidence="15">Cell membrane</location>
        <topology evidence="15">Single-pass membrane protein</topology>
    </subcellularLocation>
    <subcellularLocation>
        <location evidence="14">Endomembrane system</location>
        <topology evidence="14">Single-pass membrane protein</topology>
    </subcellularLocation>
</comment>
<keyword evidence="6 15" id="KW-0375">Hydrogen ion transport</keyword>
<evidence type="ECO:0000256" key="1">
    <source>
        <dbReference type="ARBA" id="ARBA00005513"/>
    </source>
</evidence>
<dbReference type="InterPro" id="IPR002146">
    <property type="entry name" value="ATP_synth_b/b'su_bac/chlpt"/>
</dbReference>
<evidence type="ECO:0000256" key="12">
    <source>
        <dbReference type="ARBA" id="ARBA00025614"/>
    </source>
</evidence>
<evidence type="ECO:0000256" key="3">
    <source>
        <dbReference type="ARBA" id="ARBA00022475"/>
    </source>
</evidence>
<evidence type="ECO:0000256" key="9">
    <source>
        <dbReference type="ARBA" id="ARBA00023136"/>
    </source>
</evidence>
<dbReference type="InterPro" id="IPR050059">
    <property type="entry name" value="ATP_synthase_B_chain"/>
</dbReference>
<dbReference type="GO" id="GO:0046933">
    <property type="term" value="F:proton-transporting ATP synthase activity, rotational mechanism"/>
    <property type="evidence" value="ECO:0007669"/>
    <property type="project" value="UniProtKB-UniRule"/>
</dbReference>
<gene>
    <name evidence="15 19" type="primary">atpF</name>
    <name evidence="19" type="ORF">rosag_44450</name>
</gene>
<dbReference type="Proteomes" id="UP001161325">
    <property type="component" value="Unassembled WGS sequence"/>
</dbReference>
<evidence type="ECO:0000256" key="7">
    <source>
        <dbReference type="ARBA" id="ARBA00022989"/>
    </source>
</evidence>
<evidence type="ECO:0000256" key="10">
    <source>
        <dbReference type="ARBA" id="ARBA00023310"/>
    </source>
</evidence>
<keyword evidence="18" id="KW-0732">Signal</keyword>
<keyword evidence="20" id="KW-1185">Reference proteome</keyword>
<dbReference type="SUPFAM" id="SSF81573">
    <property type="entry name" value="F1F0 ATP synthase subunit B, membrane domain"/>
    <property type="match status" value="1"/>
</dbReference>
<comment type="function">
    <text evidence="11 15">F(1)F(0) ATP synthase produces ATP from ADP in the presence of a proton or sodium gradient. F-type ATPases consist of two structural domains, F(1) containing the extramembraneous catalytic core and F(0) containing the membrane proton channel, linked together by a central stalk and a peripheral stalk. During catalysis, ATP synthesis in the catalytic domain of F(1) is coupled via a rotary mechanism of the central stalk subunits to proton translocation.</text>
</comment>
<organism evidence="19 20">
    <name type="scientific">Roseisolibacter agri</name>
    <dbReference type="NCBI Taxonomy" id="2014610"/>
    <lineage>
        <taxon>Bacteria</taxon>
        <taxon>Pseudomonadati</taxon>
        <taxon>Gemmatimonadota</taxon>
        <taxon>Gemmatimonadia</taxon>
        <taxon>Gemmatimonadales</taxon>
        <taxon>Gemmatimonadaceae</taxon>
        <taxon>Roseisolibacter</taxon>
    </lineage>
</organism>
<accession>A0AA37QCS5</accession>
<dbReference type="GO" id="GO:0012505">
    <property type="term" value="C:endomembrane system"/>
    <property type="evidence" value="ECO:0007669"/>
    <property type="project" value="UniProtKB-SubCell"/>
</dbReference>
<keyword evidence="2 15" id="KW-0813">Transport</keyword>
<dbReference type="GO" id="GO:0005886">
    <property type="term" value="C:plasma membrane"/>
    <property type="evidence" value="ECO:0007669"/>
    <property type="project" value="UniProtKB-SubCell"/>
</dbReference>
<keyword evidence="9 15" id="KW-0472">Membrane</keyword>
<comment type="subunit">
    <text evidence="15">F-type ATPases have 2 components, F(1) - the catalytic core - and F(0) - the membrane proton channel. F(1) has five subunits: alpha(3), beta(3), gamma(1), delta(1), epsilon(1). F(0) has three main subunits: a(1), b(2) and c(10-14). The alpha and beta chains form an alternating ring which encloses part of the gamma chain. F(1) is attached to F(0) by a central stalk formed by the gamma and epsilon chains, while a peripheral stalk is formed by the delta and b chains.</text>
</comment>
<evidence type="ECO:0000256" key="16">
    <source>
        <dbReference type="RuleBase" id="RU003848"/>
    </source>
</evidence>
<feature type="signal peptide" evidence="18">
    <location>
        <begin position="1"/>
        <end position="27"/>
    </location>
</feature>
<dbReference type="InterPro" id="IPR028987">
    <property type="entry name" value="ATP_synth_B-like_membr_sf"/>
</dbReference>
<proteinExistence type="inferred from homology"/>
<evidence type="ECO:0000256" key="2">
    <source>
        <dbReference type="ARBA" id="ARBA00022448"/>
    </source>
</evidence>
<evidence type="ECO:0000313" key="19">
    <source>
        <dbReference type="EMBL" id="GLC27932.1"/>
    </source>
</evidence>
<protein>
    <recommendedName>
        <fullName evidence="15">ATP synthase subunit b</fullName>
    </recommendedName>
    <alternativeName>
        <fullName evidence="15">ATP synthase F(0) sector subunit b</fullName>
    </alternativeName>
    <alternativeName>
        <fullName evidence="15">ATPase subunit I</fullName>
    </alternativeName>
    <alternativeName>
        <fullName evidence="15">F-type ATPase subunit b</fullName>
        <shortName evidence="15">F-ATPase subunit b</shortName>
    </alternativeName>
</protein>
<dbReference type="EMBL" id="BRXS01000007">
    <property type="protein sequence ID" value="GLC27932.1"/>
    <property type="molecule type" value="Genomic_DNA"/>
</dbReference>
<keyword evidence="8 15" id="KW-0406">Ion transport</keyword>